<keyword evidence="2" id="KW-0808">Transferase</keyword>
<feature type="domain" description="Aminoglycoside phosphotransferase" evidence="1">
    <location>
        <begin position="7"/>
        <end position="207"/>
    </location>
</feature>
<name>A0A163INH4_9BACL</name>
<dbReference type="EMBL" id="LWMH01000001">
    <property type="protein sequence ID" value="KZS46054.1"/>
    <property type="molecule type" value="Genomic_DNA"/>
</dbReference>
<evidence type="ECO:0000313" key="3">
    <source>
        <dbReference type="Proteomes" id="UP000076796"/>
    </source>
</evidence>
<sequence length="268" mass="30361">MEKGVLIGKGRSAEVYEWGEFQALKLFYQGYRPEWITYEAEMGRIVSEAGVPAPAVFGMVELEGRTGLVYERITGSSMLHQVQSSPLQLRKCARDMARLQHATHGCTTTILPRQKENLEHAIMDARGILQDKAQTICKMLESLPEGDSICHGDFHPDNIVVTGDGCRAIDWNNANVGSPLCDVARTSLMFQSPFNPLQQSRIMAAVLRAARTMWNRVYLNEYCRLSHAKREDIHRWMLPVAAARLREDVPGERAWLMELIDDRLRAYA</sequence>
<proteinExistence type="predicted"/>
<dbReference type="SUPFAM" id="SSF56112">
    <property type="entry name" value="Protein kinase-like (PK-like)"/>
    <property type="match status" value="1"/>
</dbReference>
<dbReference type="GeneID" id="97552547"/>
<accession>A0A163INH4</accession>
<dbReference type="OrthoDB" id="9800774at2"/>
<keyword evidence="3" id="KW-1185">Reference proteome</keyword>
<dbReference type="STRING" id="59843.A3958_08545"/>
<evidence type="ECO:0000313" key="2">
    <source>
        <dbReference type="EMBL" id="KZS46054.1"/>
    </source>
</evidence>
<gene>
    <name evidence="2" type="ORF">AWU65_09025</name>
</gene>
<evidence type="ECO:0000259" key="1">
    <source>
        <dbReference type="Pfam" id="PF01636"/>
    </source>
</evidence>
<dbReference type="AlphaFoldDB" id="A0A163INH4"/>
<dbReference type="Proteomes" id="UP000076796">
    <property type="component" value="Unassembled WGS sequence"/>
</dbReference>
<dbReference type="GO" id="GO:0016740">
    <property type="term" value="F:transferase activity"/>
    <property type="evidence" value="ECO:0007669"/>
    <property type="project" value="UniProtKB-KW"/>
</dbReference>
<reference evidence="2" key="1">
    <citation type="journal article" date="2016" name="Genome Announc.">
        <title>Draft genomes of two strains of Paenibacillus glucanolyticus with capability to degrade lignocellulose.</title>
        <authorList>
            <person name="Mathews S.L."/>
            <person name="Pawlak J."/>
            <person name="Grunden A.M."/>
        </authorList>
    </citation>
    <scope>NUCLEOTIDE SEQUENCE [LARGE SCALE GENOMIC DNA]</scope>
    <source>
        <strain evidence="2">SLM1</strain>
    </source>
</reference>
<dbReference type="InterPro" id="IPR002575">
    <property type="entry name" value="Aminoglycoside_PTrfase"/>
</dbReference>
<dbReference type="Pfam" id="PF01636">
    <property type="entry name" value="APH"/>
    <property type="match status" value="1"/>
</dbReference>
<dbReference type="InterPro" id="IPR011009">
    <property type="entry name" value="Kinase-like_dom_sf"/>
</dbReference>
<protein>
    <submittedName>
        <fullName evidence="2">Aminoglycoside phosphotransferase</fullName>
    </submittedName>
</protein>
<dbReference type="Gene3D" id="3.90.1200.10">
    <property type="match status" value="1"/>
</dbReference>
<organism evidence="2 3">
    <name type="scientific">Paenibacillus glucanolyticus</name>
    <dbReference type="NCBI Taxonomy" id="59843"/>
    <lineage>
        <taxon>Bacteria</taxon>
        <taxon>Bacillati</taxon>
        <taxon>Bacillota</taxon>
        <taxon>Bacilli</taxon>
        <taxon>Bacillales</taxon>
        <taxon>Paenibacillaceae</taxon>
        <taxon>Paenibacillus</taxon>
    </lineage>
</organism>
<dbReference type="RefSeq" id="WP_063478126.1">
    <property type="nucleotide sequence ID" value="NZ_CP147845.1"/>
</dbReference>
<comment type="caution">
    <text evidence="2">The sequence shown here is derived from an EMBL/GenBank/DDBJ whole genome shotgun (WGS) entry which is preliminary data.</text>
</comment>